<dbReference type="Pfam" id="PF02589">
    <property type="entry name" value="LUD_dom"/>
    <property type="match status" value="1"/>
</dbReference>
<feature type="compositionally biased region" description="Basic and acidic residues" evidence="8">
    <location>
        <begin position="467"/>
        <end position="478"/>
    </location>
</feature>
<dbReference type="InterPro" id="IPR004452">
    <property type="entry name" value="LutB/LldF"/>
</dbReference>
<dbReference type="InterPro" id="IPR037171">
    <property type="entry name" value="NagB/RpiA_transferase-like"/>
</dbReference>
<dbReference type="InterPro" id="IPR009051">
    <property type="entry name" value="Helical_ferredxn"/>
</dbReference>
<keyword evidence="1" id="KW-0813">Transport</keyword>
<name>A0ABT4JY93_9GAMM</name>
<evidence type="ECO:0000256" key="6">
    <source>
        <dbReference type="ARBA" id="ARBA00023004"/>
    </source>
</evidence>
<reference evidence="10" key="1">
    <citation type="submission" date="2022-12" db="EMBL/GenBank/DDBJ databases">
        <title>Marinomonas 15G1-11 sp. nov, isolated from marine algae.</title>
        <authorList>
            <person name="Butt M."/>
            <person name="Choi D.G."/>
            <person name="Kim J.M."/>
            <person name="Lee J.K."/>
            <person name="Baek J.H."/>
            <person name="Jeon C.O."/>
        </authorList>
    </citation>
    <scope>NUCLEOTIDE SEQUENCE</scope>
    <source>
        <strain evidence="10">15G1-11</strain>
    </source>
</reference>
<dbReference type="InterPro" id="IPR003741">
    <property type="entry name" value="LUD_dom"/>
</dbReference>
<dbReference type="InterPro" id="IPR024185">
    <property type="entry name" value="FTHF_cligase-like_sf"/>
</dbReference>
<evidence type="ECO:0000256" key="3">
    <source>
        <dbReference type="ARBA" id="ARBA00022723"/>
    </source>
</evidence>
<gene>
    <name evidence="10" type="ORF">O1D97_17485</name>
</gene>
<dbReference type="Proteomes" id="UP001149719">
    <property type="component" value="Unassembled WGS sequence"/>
</dbReference>
<keyword evidence="11" id="KW-1185">Reference proteome</keyword>
<dbReference type="SUPFAM" id="SSF100950">
    <property type="entry name" value="NagB/RpiA/CoA transferase-like"/>
    <property type="match status" value="1"/>
</dbReference>
<dbReference type="RefSeq" id="WP_269127451.1">
    <property type="nucleotide sequence ID" value="NZ_JAPUBN010000021.1"/>
</dbReference>
<accession>A0ABT4JY93</accession>
<organism evidence="10 11">
    <name type="scientific">Marinomonas phaeophyticola</name>
    <dbReference type="NCBI Taxonomy" id="3004091"/>
    <lineage>
        <taxon>Bacteria</taxon>
        <taxon>Pseudomonadati</taxon>
        <taxon>Pseudomonadota</taxon>
        <taxon>Gammaproteobacteria</taxon>
        <taxon>Oceanospirillales</taxon>
        <taxon>Oceanospirillaceae</taxon>
        <taxon>Marinomonas</taxon>
    </lineage>
</organism>
<keyword evidence="5" id="KW-0249">Electron transport</keyword>
<keyword evidence="6" id="KW-0408">Iron</keyword>
<keyword evidence="7" id="KW-0411">Iron-sulfur</keyword>
<protein>
    <submittedName>
        <fullName evidence="10">LutB/LldF family L-lactate oxidation iron-sulfur protein</fullName>
    </submittedName>
</protein>
<feature type="region of interest" description="Disordered" evidence="8">
    <location>
        <begin position="457"/>
        <end position="478"/>
    </location>
</feature>
<evidence type="ECO:0000313" key="10">
    <source>
        <dbReference type="EMBL" id="MCZ2723350.1"/>
    </source>
</evidence>
<dbReference type="EMBL" id="JAPUBN010000021">
    <property type="protein sequence ID" value="MCZ2723350.1"/>
    <property type="molecule type" value="Genomic_DNA"/>
</dbReference>
<keyword evidence="2" id="KW-0004">4Fe-4S</keyword>
<dbReference type="Gene3D" id="3.40.50.10420">
    <property type="entry name" value="NagB/RpiA/CoA transferase-like"/>
    <property type="match status" value="1"/>
</dbReference>
<evidence type="ECO:0000256" key="7">
    <source>
        <dbReference type="ARBA" id="ARBA00023014"/>
    </source>
</evidence>
<evidence type="ECO:0000256" key="8">
    <source>
        <dbReference type="SAM" id="MobiDB-lite"/>
    </source>
</evidence>
<evidence type="ECO:0000256" key="1">
    <source>
        <dbReference type="ARBA" id="ARBA00022448"/>
    </source>
</evidence>
<evidence type="ECO:0000256" key="2">
    <source>
        <dbReference type="ARBA" id="ARBA00022485"/>
    </source>
</evidence>
<dbReference type="InterPro" id="IPR017900">
    <property type="entry name" value="4Fe4S_Fe_S_CS"/>
</dbReference>
<dbReference type="InterPro" id="IPR017896">
    <property type="entry name" value="4Fe4S_Fe-S-bd"/>
</dbReference>
<proteinExistence type="predicted"/>
<dbReference type="Pfam" id="PF11870">
    <property type="entry name" value="LutB_C"/>
    <property type="match status" value="1"/>
</dbReference>
<evidence type="ECO:0000313" key="11">
    <source>
        <dbReference type="Proteomes" id="UP001149719"/>
    </source>
</evidence>
<dbReference type="Gene3D" id="1.10.1060.10">
    <property type="entry name" value="Alpha-helical ferredoxin"/>
    <property type="match status" value="1"/>
</dbReference>
<dbReference type="PANTHER" id="PTHR47153:SF2">
    <property type="entry name" value="LACTATE UTILIZATION PROTEIN B"/>
    <property type="match status" value="1"/>
</dbReference>
<dbReference type="PANTHER" id="PTHR47153">
    <property type="entry name" value="LACTATE UTILIZATION PROTEIN B"/>
    <property type="match status" value="1"/>
</dbReference>
<feature type="domain" description="4Fe-4S ferredoxin-type" evidence="9">
    <location>
        <begin position="302"/>
        <end position="330"/>
    </location>
</feature>
<keyword evidence="3" id="KW-0479">Metal-binding</keyword>
<dbReference type="InterPro" id="IPR024569">
    <property type="entry name" value="LutB_C"/>
</dbReference>
<keyword evidence="4" id="KW-0677">Repeat</keyword>
<dbReference type="NCBIfam" id="TIGR00273">
    <property type="entry name" value="LutB/LldF family L-lactate oxidation iron-sulfur protein"/>
    <property type="match status" value="1"/>
</dbReference>
<sequence>MSTTTGSFQQRSDVAIQDKKLRANFLSAMDGLMEKRDLAFDDKTQLEALRILGAQVRQNALVKLPELLVELETKLTQRGVQVHWAQTPDEAVDIIQSITLKEKAQKIIKGKSMVSEEIHLNDKMEQVGVTCLESDLGEYIVQLAKETPSHIVMPAIHKNTAEIADLLHEKTGIERKEDALYMTEQARQQLRKNFMEADIGLSGVNFAVAETGTLCLVENEGNGRLTTTVPKTHIAIMGIEKVVEKLEDTAPLLSLLTRSATGQPITTYFNMISGPRKENELDGPETVHLVLLDHGRTQMYQDDELLDTLRCIRCAACMNHCPVYTRIGGHAYGFTYPGPIGKILMPHLEGLDDTQSLPTASSLCGACAEVCPVKIPIPDLLVRLREEANHPNPQDSYIKGAGIKRHGMEPVLWSMWRWWHQRGTRYHIMTSMLTKLHFLQPSKLAPWTNKRTLPKMAKKSFHQQMKARTDRLKKGALR</sequence>
<evidence type="ECO:0000256" key="4">
    <source>
        <dbReference type="ARBA" id="ARBA00022737"/>
    </source>
</evidence>
<evidence type="ECO:0000256" key="5">
    <source>
        <dbReference type="ARBA" id="ARBA00022982"/>
    </source>
</evidence>
<dbReference type="SUPFAM" id="SSF46548">
    <property type="entry name" value="alpha-helical ferredoxin"/>
    <property type="match status" value="1"/>
</dbReference>
<evidence type="ECO:0000259" key="9">
    <source>
        <dbReference type="PROSITE" id="PS51379"/>
    </source>
</evidence>
<dbReference type="PROSITE" id="PS00198">
    <property type="entry name" value="4FE4S_FER_1"/>
    <property type="match status" value="1"/>
</dbReference>
<comment type="caution">
    <text evidence="10">The sequence shown here is derived from an EMBL/GenBank/DDBJ whole genome shotgun (WGS) entry which is preliminary data.</text>
</comment>
<dbReference type="PROSITE" id="PS51379">
    <property type="entry name" value="4FE4S_FER_2"/>
    <property type="match status" value="1"/>
</dbReference>
<dbReference type="Pfam" id="PF13183">
    <property type="entry name" value="Fer4_8"/>
    <property type="match status" value="1"/>
</dbReference>